<evidence type="ECO:0000313" key="9">
    <source>
        <dbReference type="EMBL" id="TIA57057.1"/>
    </source>
</evidence>
<evidence type="ECO:0000313" key="6">
    <source>
        <dbReference type="EMBL" id="THW68259.1"/>
    </source>
</evidence>
<evidence type="ECO:0000256" key="5">
    <source>
        <dbReference type="SAM" id="MobiDB-lite"/>
    </source>
</evidence>
<evidence type="ECO:0000313" key="10">
    <source>
        <dbReference type="Proteomes" id="UP000304928"/>
    </source>
</evidence>
<evidence type="ECO:0000256" key="2">
    <source>
        <dbReference type="ARBA" id="ARBA00007175"/>
    </source>
</evidence>
<evidence type="ECO:0000313" key="11">
    <source>
        <dbReference type="Proteomes" id="UP000304947"/>
    </source>
</evidence>
<dbReference type="GO" id="GO:0005730">
    <property type="term" value="C:nucleolus"/>
    <property type="evidence" value="ECO:0007669"/>
    <property type="project" value="UniProtKB-SubCell"/>
</dbReference>
<dbReference type="InterPro" id="IPR019186">
    <property type="entry name" value="Nucleolar_protein_12"/>
</dbReference>
<dbReference type="Proteomes" id="UP000304947">
    <property type="component" value="Unassembled WGS sequence"/>
</dbReference>
<feature type="compositionally biased region" description="Basic residues" evidence="5">
    <location>
        <begin position="226"/>
        <end position="241"/>
    </location>
</feature>
<dbReference type="Proteomes" id="UP000304928">
    <property type="component" value="Unassembled WGS sequence"/>
</dbReference>
<evidence type="ECO:0000313" key="7">
    <source>
        <dbReference type="EMBL" id="THW95088.1"/>
    </source>
</evidence>
<comment type="caution">
    <text evidence="7">The sequence shown here is derived from an EMBL/GenBank/DDBJ whole genome shotgun (WGS) entry which is preliminary data.</text>
</comment>
<dbReference type="EMBL" id="QZBU01001036">
    <property type="protein sequence ID" value="TIA57057.1"/>
    <property type="molecule type" value="Genomic_DNA"/>
</dbReference>
<reference evidence="10 11" key="1">
    <citation type="submission" date="2018-10" db="EMBL/GenBank/DDBJ databases">
        <title>Fifty Aureobasidium pullulans genomes reveal a recombining polyextremotolerant generalist.</title>
        <authorList>
            <person name="Gostincar C."/>
            <person name="Turk M."/>
            <person name="Zajc J."/>
            <person name="Gunde-Cimerman N."/>
        </authorList>
    </citation>
    <scope>NUCLEOTIDE SEQUENCE [LARGE SCALE GENOMIC DNA]</scope>
    <source>
        <strain evidence="7 10">EXF-10507</strain>
        <strain evidence="6 13">EXF-10659</strain>
        <strain evidence="8 12">EXF-1645</strain>
        <strain evidence="9 11">EXF-3380</strain>
    </source>
</reference>
<evidence type="ECO:0000313" key="12">
    <source>
        <dbReference type="Proteomes" id="UP000308724"/>
    </source>
</evidence>
<comment type="subcellular location">
    <subcellularLocation>
        <location evidence="1">Nucleus</location>
        <location evidence="1">Nucleolus</location>
    </subcellularLocation>
</comment>
<evidence type="ECO:0000256" key="4">
    <source>
        <dbReference type="ARBA" id="ARBA00023242"/>
    </source>
</evidence>
<dbReference type="GO" id="GO:0019843">
    <property type="term" value="F:rRNA binding"/>
    <property type="evidence" value="ECO:0007669"/>
    <property type="project" value="TreeGrafter"/>
</dbReference>
<feature type="region of interest" description="Disordered" evidence="5">
    <location>
        <begin position="162"/>
        <end position="241"/>
    </location>
</feature>
<keyword evidence="4" id="KW-0539">Nucleus</keyword>
<name>A0A4S9WIF4_AURPU</name>
<evidence type="ECO:0008006" key="14">
    <source>
        <dbReference type="Google" id="ProtNLM"/>
    </source>
</evidence>
<dbReference type="Pfam" id="PF09805">
    <property type="entry name" value="Nop25"/>
    <property type="match status" value="1"/>
</dbReference>
<dbReference type="Proteomes" id="UP000308724">
    <property type="component" value="Unassembled WGS sequence"/>
</dbReference>
<comment type="similarity">
    <text evidence="2">Belongs to the RRP17 family.</text>
</comment>
<feature type="region of interest" description="Disordered" evidence="5">
    <location>
        <begin position="63"/>
        <end position="144"/>
    </location>
</feature>
<dbReference type="EMBL" id="QZBZ01000016">
    <property type="protein sequence ID" value="TIA41826.1"/>
    <property type="molecule type" value="Genomic_DNA"/>
</dbReference>
<evidence type="ECO:0000313" key="13">
    <source>
        <dbReference type="Proteomes" id="UP000308802"/>
    </source>
</evidence>
<feature type="compositionally biased region" description="Acidic residues" evidence="5">
    <location>
        <begin position="114"/>
        <end position="128"/>
    </location>
</feature>
<accession>A0A4S9WIF4</accession>
<feature type="compositionally biased region" description="Basic and acidic residues" evidence="5">
    <location>
        <begin position="176"/>
        <end position="189"/>
    </location>
</feature>
<feature type="compositionally biased region" description="Basic and acidic residues" evidence="5">
    <location>
        <begin position="213"/>
        <end position="225"/>
    </location>
</feature>
<proteinExistence type="inferred from homology"/>
<dbReference type="Proteomes" id="UP000308802">
    <property type="component" value="Unassembled WGS sequence"/>
</dbReference>
<evidence type="ECO:0000313" key="8">
    <source>
        <dbReference type="EMBL" id="TIA41826.1"/>
    </source>
</evidence>
<evidence type="ECO:0000256" key="3">
    <source>
        <dbReference type="ARBA" id="ARBA00023054"/>
    </source>
</evidence>
<dbReference type="EMBL" id="QZAR01000014">
    <property type="protein sequence ID" value="THW95088.1"/>
    <property type="molecule type" value="Genomic_DNA"/>
</dbReference>
<sequence length="241" mass="27902">MFRTHPILPTKPSSIETKITMAPRQAPRAPPAKRRKTTTQVDELKFDPEARNEWLTGFRKRKQQRIKHAQEQSAKIEKEEKVKARKEMRDQRKVDLERHVAEVNDLLRKANKDSDDEDSAAEDDEEWDGIASPPRPSIDGVDEYVDEDKYTTVTIEAMEDAKAFTKDSDDEAETAVVKEDADAKDEAVVKKKTMWSKGKKVDFKDKPKKKKFRYESKGERKETRNKQRSKNAAAKKARTEK</sequence>
<keyword evidence="3" id="KW-0175">Coiled coil</keyword>
<feature type="compositionally biased region" description="Basic and acidic residues" evidence="5">
    <location>
        <begin position="68"/>
        <end position="113"/>
    </location>
</feature>
<dbReference type="PANTHER" id="PTHR14577">
    <property type="entry name" value="NUCLEOLAR PROTEIN 12"/>
    <property type="match status" value="1"/>
</dbReference>
<protein>
    <recommendedName>
        <fullName evidence="14">Nucleolar protein 12</fullName>
    </recommendedName>
</protein>
<gene>
    <name evidence="8" type="ORF">D6C78_01533</name>
    <name evidence="9" type="ORF">D6C83_03892</name>
    <name evidence="7" type="ORF">D6D15_01630</name>
    <name evidence="6" type="ORF">D6D19_09014</name>
</gene>
<dbReference type="AlphaFoldDB" id="A0A4S9WIF4"/>
<dbReference type="EMBL" id="QZAO01000462">
    <property type="protein sequence ID" value="THW68259.1"/>
    <property type="molecule type" value="Genomic_DNA"/>
</dbReference>
<organism evidence="7 10">
    <name type="scientific">Aureobasidium pullulans</name>
    <name type="common">Black yeast</name>
    <name type="synonym">Pullularia pullulans</name>
    <dbReference type="NCBI Taxonomy" id="5580"/>
    <lineage>
        <taxon>Eukaryota</taxon>
        <taxon>Fungi</taxon>
        <taxon>Dikarya</taxon>
        <taxon>Ascomycota</taxon>
        <taxon>Pezizomycotina</taxon>
        <taxon>Dothideomycetes</taxon>
        <taxon>Dothideomycetidae</taxon>
        <taxon>Dothideales</taxon>
        <taxon>Saccotheciaceae</taxon>
        <taxon>Aureobasidium</taxon>
    </lineage>
</organism>
<feature type="region of interest" description="Disordered" evidence="5">
    <location>
        <begin position="1"/>
        <end position="48"/>
    </location>
</feature>
<dbReference type="PANTHER" id="PTHR14577:SF0">
    <property type="entry name" value="NUCLEOLAR PROTEIN 12"/>
    <property type="match status" value="1"/>
</dbReference>
<evidence type="ECO:0000256" key="1">
    <source>
        <dbReference type="ARBA" id="ARBA00004604"/>
    </source>
</evidence>